<accession>A0A845APN3</accession>
<protein>
    <recommendedName>
        <fullName evidence="4">OmpR/PhoB-type domain-containing protein</fullName>
    </recommendedName>
</protein>
<dbReference type="InterPro" id="IPR016032">
    <property type="entry name" value="Sig_transdc_resp-reg_C-effctor"/>
</dbReference>
<dbReference type="SUPFAM" id="SSF46894">
    <property type="entry name" value="C-terminal effector domain of the bipartite response regulators"/>
    <property type="match status" value="1"/>
</dbReference>
<dbReference type="PROSITE" id="PS51755">
    <property type="entry name" value="OMPR_PHOB"/>
    <property type="match status" value="1"/>
</dbReference>
<dbReference type="InterPro" id="IPR001867">
    <property type="entry name" value="OmpR/PhoB-type_DNA-bd"/>
</dbReference>
<dbReference type="RefSeq" id="WP_160778837.1">
    <property type="nucleotide sequence ID" value="NZ_BAAAZF010000001.1"/>
</dbReference>
<feature type="domain" description="OmpR/PhoB-type" evidence="4">
    <location>
        <begin position="15"/>
        <end position="113"/>
    </location>
</feature>
<evidence type="ECO:0000259" key="4">
    <source>
        <dbReference type="PROSITE" id="PS51755"/>
    </source>
</evidence>
<comment type="caution">
    <text evidence="5">The sequence shown here is derived from an EMBL/GenBank/DDBJ whole genome shotgun (WGS) entry which is preliminary data.</text>
</comment>
<dbReference type="EMBL" id="WTYE01000001">
    <property type="protein sequence ID" value="MXP34149.1"/>
    <property type="molecule type" value="Genomic_DNA"/>
</dbReference>
<feature type="region of interest" description="Disordered" evidence="3">
    <location>
        <begin position="122"/>
        <end position="143"/>
    </location>
</feature>
<dbReference type="OrthoDB" id="105971at2"/>
<evidence type="ECO:0000256" key="1">
    <source>
        <dbReference type="ARBA" id="ARBA00023125"/>
    </source>
</evidence>
<dbReference type="InterPro" id="IPR036388">
    <property type="entry name" value="WH-like_DNA-bd_sf"/>
</dbReference>
<evidence type="ECO:0000256" key="2">
    <source>
        <dbReference type="PROSITE-ProRule" id="PRU01091"/>
    </source>
</evidence>
<gene>
    <name evidence="5" type="ORF">GRI94_06100</name>
    <name evidence="6" type="ORF">GRI94_20190</name>
</gene>
<dbReference type="Gene3D" id="1.10.10.10">
    <property type="entry name" value="Winged helix-like DNA-binding domain superfamily/Winged helix DNA-binding domain"/>
    <property type="match status" value="1"/>
</dbReference>
<organism evidence="5 7">
    <name type="scientific">Parerythrobacter jejuensis</name>
    <dbReference type="NCBI Taxonomy" id="795812"/>
    <lineage>
        <taxon>Bacteria</taxon>
        <taxon>Pseudomonadati</taxon>
        <taxon>Pseudomonadota</taxon>
        <taxon>Alphaproteobacteria</taxon>
        <taxon>Sphingomonadales</taxon>
        <taxon>Erythrobacteraceae</taxon>
        <taxon>Parerythrobacter</taxon>
    </lineage>
</organism>
<dbReference type="SUPFAM" id="SSF48452">
    <property type="entry name" value="TPR-like"/>
    <property type="match status" value="1"/>
</dbReference>
<evidence type="ECO:0000313" key="6">
    <source>
        <dbReference type="EMBL" id="MXP34149.1"/>
    </source>
</evidence>
<dbReference type="CDD" id="cd00383">
    <property type="entry name" value="trans_reg_C"/>
    <property type="match status" value="1"/>
</dbReference>
<dbReference type="GO" id="GO:0000160">
    <property type="term" value="P:phosphorelay signal transduction system"/>
    <property type="evidence" value="ECO:0007669"/>
    <property type="project" value="InterPro"/>
</dbReference>
<proteinExistence type="predicted"/>
<sequence length="655" mass="70895">MAIEGLITMGTEQSNQAVAFGDYILDPVDERLIGPNGPVHIGNKAFRVLKNLSARRGMLTTKEMLLDTVWDGAAVSESALTSVIKELRKALGDTARNASFIESVYGRGYRFLPEVSLAEKAPERPLAGESSDEHDAKSHVTEQDAVNELQPRGFFQRLAKPWKIVAGAISTAAGTVALATFIIDFERSPSIETEANIRVTDFRAQSPDIPSGFIPSIRDEIAAAFSEDYQSKVSLVVSDEAQDSKYPSFFVTGGVRRETEDLIAIVRLQDDRSQKVIWSHSFTHPADEAGTLPRRLAISTALLVRCTLGANGAASLPTDALQAWASLCSNGGLIERDFDRALLELQRVTTLAPDFAEGWTVLASYKRAEAYANPDDFDALIAEAKRLNAKALTLDPENGTALLKASDLLDPDDLVGREQQIRKAVAARPLDCMCEELSLGSFLLLHGRVDEARKHLKRATAAGPIFPSAFRWSGYYHALKGNRAAVESDLDILRDLRTGDEDSTAGQRLMIATLAGDYARAADLISGSERARGNPLAKAWSAAYAALNGGNQTDRAKAAREIIEASPGPNTYNDISVILLDRLGAPDQALGMIESVASRSTNRARAGLAFVSNQTRARPGFESLARELGLVSYWQETEAPDFCDDANAPAVCAEL</sequence>
<reference evidence="5 7" key="1">
    <citation type="submission" date="2019-12" db="EMBL/GenBank/DDBJ databases">
        <title>Genomic-based taxomic classification of the family Erythrobacteraceae.</title>
        <authorList>
            <person name="Xu L."/>
        </authorList>
    </citation>
    <scope>NUCLEOTIDE SEQUENCE [LARGE SCALE GENOMIC DNA]</scope>
    <source>
        <strain evidence="5 7">JCM 16677</strain>
    </source>
</reference>
<evidence type="ECO:0000256" key="3">
    <source>
        <dbReference type="SAM" id="MobiDB-lite"/>
    </source>
</evidence>
<evidence type="ECO:0000313" key="5">
    <source>
        <dbReference type="EMBL" id="MXP31389.1"/>
    </source>
</evidence>
<keyword evidence="7" id="KW-1185">Reference proteome</keyword>
<dbReference type="Proteomes" id="UP000446786">
    <property type="component" value="Unassembled WGS sequence"/>
</dbReference>
<feature type="DNA-binding region" description="OmpR/PhoB-type" evidence="2">
    <location>
        <begin position="15"/>
        <end position="113"/>
    </location>
</feature>
<evidence type="ECO:0000313" key="7">
    <source>
        <dbReference type="Proteomes" id="UP000446786"/>
    </source>
</evidence>
<dbReference type="Pfam" id="PF00486">
    <property type="entry name" value="Trans_reg_C"/>
    <property type="match status" value="1"/>
</dbReference>
<dbReference type="GO" id="GO:0006355">
    <property type="term" value="P:regulation of DNA-templated transcription"/>
    <property type="evidence" value="ECO:0007669"/>
    <property type="project" value="InterPro"/>
</dbReference>
<dbReference type="Gene3D" id="1.25.40.10">
    <property type="entry name" value="Tetratricopeptide repeat domain"/>
    <property type="match status" value="2"/>
</dbReference>
<feature type="compositionally biased region" description="Basic and acidic residues" evidence="3">
    <location>
        <begin position="131"/>
        <end position="142"/>
    </location>
</feature>
<name>A0A845APN3_9SPHN</name>
<dbReference type="AlphaFoldDB" id="A0A845APN3"/>
<dbReference type="GO" id="GO:0003677">
    <property type="term" value="F:DNA binding"/>
    <property type="evidence" value="ECO:0007669"/>
    <property type="project" value="UniProtKB-UniRule"/>
</dbReference>
<dbReference type="SMART" id="SM00862">
    <property type="entry name" value="Trans_reg_C"/>
    <property type="match status" value="1"/>
</dbReference>
<dbReference type="EMBL" id="WTYE01000001">
    <property type="protein sequence ID" value="MXP31389.1"/>
    <property type="molecule type" value="Genomic_DNA"/>
</dbReference>
<keyword evidence="1 2" id="KW-0238">DNA-binding</keyword>
<dbReference type="InterPro" id="IPR011990">
    <property type="entry name" value="TPR-like_helical_dom_sf"/>
</dbReference>